<dbReference type="PANTHER" id="PTHR30290:SF38">
    <property type="entry name" value="D,D-DIPEPTIDE-BINDING PERIPLASMIC PROTEIN DDPA-RELATED"/>
    <property type="match status" value="1"/>
</dbReference>
<keyword evidence="3 4" id="KW-0732">Signal</keyword>
<sequence>MSGAANRARRQLLATGLAAAVFAASGVPVRAAARRGGTLRAGLGGGSASDSWDGAGHEGLFMQAVGAGAVFDTLTEVAADGTLRGELAVGWEPLEQARVWDVTLREGVRFHDGAPFTGADVVATFARLGATGPLAQVSDIALEGPSRVRLVLETANPNFPYELSDPRLIVQPGGVVGPVGTGLYRAVAFEPGRRFVGRRVDGHWRDGQAGWFDRVDVLAFDPAAVRLAALRSGRVDAIDGVELHAVGMLRAAGDHALQEAGSWLQAVSHRVGVPPRVGTSRPMDDARFLERWWAA</sequence>
<dbReference type="HOGENOM" id="CLU_990020_0_0_5"/>
<evidence type="ECO:0000313" key="7">
    <source>
        <dbReference type="Proteomes" id="UP000003635"/>
    </source>
</evidence>
<dbReference type="PANTHER" id="PTHR30290">
    <property type="entry name" value="PERIPLASMIC BINDING COMPONENT OF ABC TRANSPORTER"/>
    <property type="match status" value="1"/>
</dbReference>
<feature type="chain" id="PRO_5004207355" evidence="4">
    <location>
        <begin position="24"/>
        <end position="295"/>
    </location>
</feature>
<reference evidence="6 7" key="1">
    <citation type="journal article" date="2010" name="J. Bacteriol.">
        <title>Genome sequences of Oceanicola granulosus HTCC2516(T) and Oceanicola batsensis HTCC2597(TDelta).</title>
        <authorList>
            <person name="Thrash J.C."/>
            <person name="Cho J.C."/>
            <person name="Vergin K.L."/>
            <person name="Giovannoni S.J."/>
        </authorList>
    </citation>
    <scope>NUCLEOTIDE SEQUENCE [LARGE SCALE GENOMIC DNA]</scope>
    <source>
        <strain evidence="7">ATCC BAA-861 / DSM 15982 / KCTC 12143 / HTCC2516</strain>
    </source>
</reference>
<dbReference type="Gene3D" id="3.40.190.10">
    <property type="entry name" value="Periplasmic binding protein-like II"/>
    <property type="match status" value="1"/>
</dbReference>
<evidence type="ECO:0000313" key="6">
    <source>
        <dbReference type="EMBL" id="EAR53084.1"/>
    </source>
</evidence>
<protein>
    <submittedName>
        <fullName evidence="6">Peptide/opine/nickel uptake family ABC transporter, periplasmic substrate-binding protein</fullName>
    </submittedName>
</protein>
<dbReference type="RefSeq" id="WP_007255818.1">
    <property type="nucleotide sequence ID" value="NZ_CH724107.1"/>
</dbReference>
<feature type="domain" description="Solute-binding protein family 5" evidence="5">
    <location>
        <begin position="83"/>
        <end position="253"/>
    </location>
</feature>
<dbReference type="eggNOG" id="COG0747">
    <property type="taxonomic scope" value="Bacteria"/>
</dbReference>
<evidence type="ECO:0000256" key="3">
    <source>
        <dbReference type="ARBA" id="ARBA00022729"/>
    </source>
</evidence>
<dbReference type="Pfam" id="PF00496">
    <property type="entry name" value="SBP_bac_5"/>
    <property type="match status" value="1"/>
</dbReference>
<dbReference type="AlphaFoldDB" id="Q2CJQ5"/>
<dbReference type="InterPro" id="IPR000914">
    <property type="entry name" value="SBP_5_dom"/>
</dbReference>
<evidence type="ECO:0000259" key="5">
    <source>
        <dbReference type="Pfam" id="PF00496"/>
    </source>
</evidence>
<dbReference type="EMBL" id="AAOT01000001">
    <property type="protein sequence ID" value="EAR53084.1"/>
    <property type="molecule type" value="Genomic_DNA"/>
</dbReference>
<feature type="signal peptide" evidence="4">
    <location>
        <begin position="1"/>
        <end position="23"/>
    </location>
</feature>
<comment type="caution">
    <text evidence="6">The sequence shown here is derived from an EMBL/GenBank/DDBJ whole genome shotgun (WGS) entry which is preliminary data.</text>
</comment>
<proteinExistence type="inferred from homology"/>
<dbReference type="SUPFAM" id="SSF53850">
    <property type="entry name" value="Periplasmic binding protein-like II"/>
    <property type="match status" value="1"/>
</dbReference>
<dbReference type="PROSITE" id="PS51318">
    <property type="entry name" value="TAT"/>
    <property type="match status" value="1"/>
</dbReference>
<accession>Q2CJQ5</accession>
<name>Q2CJQ5_OCEGH</name>
<dbReference type="InterPro" id="IPR039424">
    <property type="entry name" value="SBP_5"/>
</dbReference>
<dbReference type="GO" id="GO:0015833">
    <property type="term" value="P:peptide transport"/>
    <property type="evidence" value="ECO:0007669"/>
    <property type="project" value="TreeGrafter"/>
</dbReference>
<dbReference type="STRING" id="314256.OG2516_11491"/>
<dbReference type="InterPro" id="IPR006311">
    <property type="entry name" value="TAT_signal"/>
</dbReference>
<comment type="subcellular location">
    <subcellularLocation>
        <location evidence="1">Periplasm</location>
    </subcellularLocation>
</comment>
<keyword evidence="7" id="KW-1185">Reference proteome</keyword>
<dbReference type="Proteomes" id="UP000003635">
    <property type="component" value="Unassembled WGS sequence"/>
</dbReference>
<evidence type="ECO:0000256" key="4">
    <source>
        <dbReference type="SAM" id="SignalP"/>
    </source>
</evidence>
<evidence type="ECO:0000256" key="2">
    <source>
        <dbReference type="ARBA" id="ARBA00005695"/>
    </source>
</evidence>
<organism evidence="6 7">
    <name type="scientific">Oceanicola granulosus (strain ATCC BAA-861 / DSM 15982 / KCTC 12143 / HTCC2516)</name>
    <dbReference type="NCBI Taxonomy" id="314256"/>
    <lineage>
        <taxon>Bacteria</taxon>
        <taxon>Pseudomonadati</taxon>
        <taxon>Pseudomonadota</taxon>
        <taxon>Alphaproteobacteria</taxon>
        <taxon>Rhodobacterales</taxon>
        <taxon>Roseobacteraceae</taxon>
        <taxon>Oceanicola</taxon>
    </lineage>
</organism>
<dbReference type="GO" id="GO:1904680">
    <property type="term" value="F:peptide transmembrane transporter activity"/>
    <property type="evidence" value="ECO:0007669"/>
    <property type="project" value="TreeGrafter"/>
</dbReference>
<comment type="similarity">
    <text evidence="2">Belongs to the bacterial solute-binding protein 5 family.</text>
</comment>
<evidence type="ECO:0000256" key="1">
    <source>
        <dbReference type="ARBA" id="ARBA00004418"/>
    </source>
</evidence>
<gene>
    <name evidence="6" type="ORF">OG2516_11491</name>
</gene>
<dbReference type="OrthoDB" id="9803988at2"/>